<evidence type="ECO:0000256" key="3">
    <source>
        <dbReference type="ARBA" id="ARBA00023002"/>
    </source>
</evidence>
<accession>A0A1R2B981</accession>
<keyword evidence="1" id="KW-0575">Peroxidase</keyword>
<evidence type="ECO:0000256" key="1">
    <source>
        <dbReference type="ARBA" id="ARBA00022559"/>
    </source>
</evidence>
<evidence type="ECO:0000313" key="5">
    <source>
        <dbReference type="Proteomes" id="UP000187209"/>
    </source>
</evidence>
<dbReference type="PANTHER" id="PTHR10430:SF16">
    <property type="entry name" value="PEROXIREDOXIN-5, MITOCHONDRIAL"/>
    <property type="match status" value="1"/>
</dbReference>
<keyword evidence="5" id="KW-1185">Reference proteome</keyword>
<dbReference type="PANTHER" id="PTHR10430">
    <property type="entry name" value="PEROXIREDOXIN"/>
    <property type="match status" value="1"/>
</dbReference>
<keyword evidence="3" id="KW-0560">Oxidoreductase</keyword>
<dbReference type="GO" id="GO:0045454">
    <property type="term" value="P:cell redox homeostasis"/>
    <property type="evidence" value="ECO:0007669"/>
    <property type="project" value="TreeGrafter"/>
</dbReference>
<reference evidence="4 5" key="1">
    <citation type="submission" date="2016-11" db="EMBL/GenBank/DDBJ databases">
        <title>The macronuclear genome of Stentor coeruleus: a giant cell with tiny introns.</title>
        <authorList>
            <person name="Slabodnick M."/>
            <person name="Ruby J.G."/>
            <person name="Reiff S.B."/>
            <person name="Swart E.C."/>
            <person name="Gosai S."/>
            <person name="Prabakaran S."/>
            <person name="Witkowska E."/>
            <person name="Larue G.E."/>
            <person name="Fisher S."/>
            <person name="Freeman R.M."/>
            <person name="Gunawardena J."/>
            <person name="Chu W."/>
            <person name="Stover N.A."/>
            <person name="Gregory B.D."/>
            <person name="Nowacki M."/>
            <person name="Derisi J."/>
            <person name="Roy S.W."/>
            <person name="Marshall W.F."/>
            <person name="Sood P."/>
        </authorList>
    </citation>
    <scope>NUCLEOTIDE SEQUENCE [LARGE SCALE GENOMIC DNA]</scope>
    <source>
        <strain evidence="4">WM001</strain>
    </source>
</reference>
<protein>
    <recommendedName>
        <fullName evidence="6">Redoxin domain-containing protein</fullName>
    </recommendedName>
</protein>
<evidence type="ECO:0000313" key="4">
    <source>
        <dbReference type="EMBL" id="OMJ73297.1"/>
    </source>
</evidence>
<dbReference type="AlphaFoldDB" id="A0A1R2B981"/>
<proteinExistence type="predicted"/>
<comment type="caution">
    <text evidence="4">The sequence shown here is derived from an EMBL/GenBank/DDBJ whole genome shotgun (WGS) entry which is preliminary data.</text>
</comment>
<dbReference type="GO" id="GO:0034599">
    <property type="term" value="P:cellular response to oxidative stress"/>
    <property type="evidence" value="ECO:0007669"/>
    <property type="project" value="InterPro"/>
</dbReference>
<dbReference type="InterPro" id="IPR036249">
    <property type="entry name" value="Thioredoxin-like_sf"/>
</dbReference>
<name>A0A1R2B981_9CILI</name>
<dbReference type="InterPro" id="IPR037944">
    <property type="entry name" value="PRX5-like"/>
</dbReference>
<gene>
    <name evidence="4" type="ORF">SteCoe_28049</name>
</gene>
<organism evidence="4 5">
    <name type="scientific">Stentor coeruleus</name>
    <dbReference type="NCBI Taxonomy" id="5963"/>
    <lineage>
        <taxon>Eukaryota</taxon>
        <taxon>Sar</taxon>
        <taxon>Alveolata</taxon>
        <taxon>Ciliophora</taxon>
        <taxon>Postciliodesmatophora</taxon>
        <taxon>Heterotrichea</taxon>
        <taxon>Heterotrichida</taxon>
        <taxon>Stentoridae</taxon>
        <taxon>Stentor</taxon>
    </lineage>
</organism>
<dbReference type="EMBL" id="MPUH01000832">
    <property type="protein sequence ID" value="OMJ73297.1"/>
    <property type="molecule type" value="Genomic_DNA"/>
</dbReference>
<dbReference type="GO" id="GO:0008379">
    <property type="term" value="F:thioredoxin peroxidase activity"/>
    <property type="evidence" value="ECO:0007669"/>
    <property type="project" value="InterPro"/>
</dbReference>
<evidence type="ECO:0008006" key="6">
    <source>
        <dbReference type="Google" id="ProtNLM"/>
    </source>
</evidence>
<dbReference type="GO" id="GO:0005737">
    <property type="term" value="C:cytoplasm"/>
    <property type="evidence" value="ECO:0007669"/>
    <property type="project" value="TreeGrafter"/>
</dbReference>
<keyword evidence="2" id="KW-0049">Antioxidant</keyword>
<dbReference type="Proteomes" id="UP000187209">
    <property type="component" value="Unassembled WGS sequence"/>
</dbReference>
<dbReference type="GO" id="GO:0042744">
    <property type="term" value="P:hydrogen peroxide catabolic process"/>
    <property type="evidence" value="ECO:0007669"/>
    <property type="project" value="TreeGrafter"/>
</dbReference>
<dbReference type="SUPFAM" id="SSF52833">
    <property type="entry name" value="Thioredoxin-like"/>
    <property type="match status" value="1"/>
</dbReference>
<sequence>MLRIAKSLPEVYLPLIKFDIIEDDYEITQPVNIFREFKDKSLILGIPGAFFPSYQWKFLQEYRRYSNEIKALCKVDKIAVLSINDPFVLKTFAEEIDAEDKLVYISDFQGECAKALGTIINLPEFGMRSLPFRGVINKGELGNLVYEDDWKFTEITRVHRLLTEFSPYLPYPDSIYLSNR</sequence>
<evidence type="ECO:0000256" key="2">
    <source>
        <dbReference type="ARBA" id="ARBA00022862"/>
    </source>
</evidence>
<dbReference type="OrthoDB" id="1882547at2759"/>
<dbReference type="Gene3D" id="3.40.30.10">
    <property type="entry name" value="Glutaredoxin"/>
    <property type="match status" value="1"/>
</dbReference>